<dbReference type="PROSITE" id="PS50905">
    <property type="entry name" value="FERRITIN_LIKE"/>
    <property type="match status" value="1"/>
</dbReference>
<dbReference type="InterPro" id="IPR024934">
    <property type="entry name" value="Rubredoxin-like_dom"/>
</dbReference>
<dbReference type="InterPro" id="IPR012347">
    <property type="entry name" value="Ferritin-like"/>
</dbReference>
<dbReference type="Gene3D" id="2.20.28.10">
    <property type="match status" value="1"/>
</dbReference>
<evidence type="ECO:0000256" key="3">
    <source>
        <dbReference type="ARBA" id="ARBA00022723"/>
    </source>
</evidence>
<evidence type="ECO:0000256" key="2">
    <source>
        <dbReference type="ARBA" id="ARBA00022448"/>
    </source>
</evidence>
<dbReference type="AlphaFoldDB" id="A0A1I1ADS6"/>
<keyword evidence="5" id="KW-0408">Iron</keyword>
<evidence type="ECO:0000259" key="6">
    <source>
        <dbReference type="PROSITE" id="PS50903"/>
    </source>
</evidence>
<dbReference type="OrthoDB" id="9799749at2"/>
<dbReference type="InterPro" id="IPR048574">
    <property type="entry name" value="RUBY_RBDX"/>
</dbReference>
<name>A0A1I1ADS6_9CLOT</name>
<dbReference type="PROSITE" id="PS50903">
    <property type="entry name" value="RUBREDOXIN_LIKE"/>
    <property type="match status" value="1"/>
</dbReference>
<keyword evidence="9" id="KW-1185">Reference proteome</keyword>
<accession>A0A1I1ADS6</accession>
<feature type="domain" description="Rubredoxin-like" evidence="6">
    <location>
        <begin position="141"/>
        <end position="175"/>
    </location>
</feature>
<dbReference type="Gene3D" id="1.20.1260.10">
    <property type="match status" value="1"/>
</dbReference>
<dbReference type="InterPro" id="IPR009078">
    <property type="entry name" value="Ferritin-like_SF"/>
</dbReference>
<evidence type="ECO:0000313" key="8">
    <source>
        <dbReference type="EMBL" id="SFB36151.1"/>
    </source>
</evidence>
<proteinExistence type="predicted"/>
<evidence type="ECO:0000313" key="9">
    <source>
        <dbReference type="Proteomes" id="UP000198619"/>
    </source>
</evidence>
<dbReference type="InterPro" id="IPR003251">
    <property type="entry name" value="Rr_diiron-bd_dom"/>
</dbReference>
<dbReference type="CDD" id="cd01041">
    <property type="entry name" value="Rubrerythrin"/>
    <property type="match status" value="1"/>
</dbReference>
<dbReference type="Pfam" id="PF02915">
    <property type="entry name" value="Rubrerythrin"/>
    <property type="match status" value="2"/>
</dbReference>
<dbReference type="Pfam" id="PF21349">
    <property type="entry name" value="RUBY_RBDX"/>
    <property type="match status" value="1"/>
</dbReference>
<dbReference type="PANTHER" id="PTHR43865">
    <property type="entry name" value="RUBRERYTHRIN-RELATED"/>
    <property type="match status" value="1"/>
</dbReference>
<dbReference type="CDD" id="cd00729">
    <property type="entry name" value="rubredoxin_SM"/>
    <property type="match status" value="1"/>
</dbReference>
<dbReference type="RefSeq" id="WP_090042655.1">
    <property type="nucleotide sequence ID" value="NZ_FOKI01000034.1"/>
</dbReference>
<dbReference type="SUPFAM" id="SSF47240">
    <property type="entry name" value="Ferritin-like"/>
    <property type="match status" value="1"/>
</dbReference>
<keyword evidence="2" id="KW-0813">Transport</keyword>
<organism evidence="8 9">
    <name type="scientific">Clostridium frigidicarnis</name>
    <dbReference type="NCBI Taxonomy" id="84698"/>
    <lineage>
        <taxon>Bacteria</taxon>
        <taxon>Bacillati</taxon>
        <taxon>Bacillota</taxon>
        <taxon>Clostridia</taxon>
        <taxon>Eubacteriales</taxon>
        <taxon>Clostridiaceae</taxon>
        <taxon>Clostridium</taxon>
    </lineage>
</organism>
<keyword evidence="3" id="KW-0479">Metal-binding</keyword>
<dbReference type="STRING" id="84698.SAMN04488528_103423"/>
<reference evidence="8 9" key="1">
    <citation type="submission" date="2016-10" db="EMBL/GenBank/DDBJ databases">
        <authorList>
            <person name="de Groot N.N."/>
        </authorList>
    </citation>
    <scope>NUCLEOTIDE SEQUENCE [LARGE SCALE GENOMIC DNA]</scope>
    <source>
        <strain evidence="8 9">DSM 12271</strain>
    </source>
</reference>
<gene>
    <name evidence="8" type="ORF">SAMN04488528_103423</name>
</gene>
<sequence>MKNIQGSQTERNLLKTFAGESRARNKYDLYAERARKEGYEWIADIFNCTAKNEYAHARESYSRYLGKVKTTELNLLDAAKGESEESLKIYKEFENTARSEGFDDIADFFKELSEVEAHHEIRFLALYEKLKNGTIFKSDEVINWQCINCGYIHEGKEAPMVCPLCKFPRAYFKPACENYK</sequence>
<dbReference type="Proteomes" id="UP000198619">
    <property type="component" value="Unassembled WGS sequence"/>
</dbReference>
<dbReference type="InterPro" id="IPR052364">
    <property type="entry name" value="Rubrerythrin"/>
</dbReference>
<evidence type="ECO:0000256" key="4">
    <source>
        <dbReference type="ARBA" id="ARBA00022982"/>
    </source>
</evidence>
<evidence type="ECO:0000259" key="7">
    <source>
        <dbReference type="PROSITE" id="PS50905"/>
    </source>
</evidence>
<evidence type="ECO:0000256" key="5">
    <source>
        <dbReference type="ARBA" id="ARBA00023004"/>
    </source>
</evidence>
<dbReference type="PANTHER" id="PTHR43865:SF1">
    <property type="entry name" value="RUBRERYTHRIN-RELATED"/>
    <property type="match status" value="1"/>
</dbReference>
<comment type="cofactor">
    <cofactor evidence="1">
        <name>Fe(3+)</name>
        <dbReference type="ChEBI" id="CHEBI:29034"/>
    </cofactor>
</comment>
<protein>
    <submittedName>
        <fullName evidence="8">Rubrerythrin</fullName>
    </submittedName>
</protein>
<feature type="domain" description="Ferritin-like diiron" evidence="7">
    <location>
        <begin position="3"/>
        <end position="134"/>
    </location>
</feature>
<dbReference type="InterPro" id="IPR009040">
    <property type="entry name" value="Ferritin-like_diiron"/>
</dbReference>
<dbReference type="EMBL" id="FOKI01000034">
    <property type="protein sequence ID" value="SFB36151.1"/>
    <property type="molecule type" value="Genomic_DNA"/>
</dbReference>
<dbReference type="GO" id="GO:0016491">
    <property type="term" value="F:oxidoreductase activity"/>
    <property type="evidence" value="ECO:0007669"/>
    <property type="project" value="InterPro"/>
</dbReference>
<keyword evidence="4" id="KW-0249">Electron transport</keyword>
<dbReference type="SUPFAM" id="SSF57802">
    <property type="entry name" value="Rubredoxin-like"/>
    <property type="match status" value="1"/>
</dbReference>
<dbReference type="GO" id="GO:0005506">
    <property type="term" value="F:iron ion binding"/>
    <property type="evidence" value="ECO:0007669"/>
    <property type="project" value="InterPro"/>
</dbReference>
<dbReference type="NCBIfam" id="NF045767">
    <property type="entry name" value="RuberyRbr"/>
    <property type="match status" value="1"/>
</dbReference>
<evidence type="ECO:0000256" key="1">
    <source>
        <dbReference type="ARBA" id="ARBA00001965"/>
    </source>
</evidence>